<evidence type="ECO:0000256" key="1">
    <source>
        <dbReference type="ARBA" id="ARBA00002264"/>
    </source>
</evidence>
<feature type="transmembrane region" description="Helical" evidence="11">
    <location>
        <begin position="114"/>
        <end position="134"/>
    </location>
</feature>
<dbReference type="PANTHER" id="PTHR32243:SF50">
    <property type="entry name" value="MALTOSE_MALTODEXTRIN TRANSPORT SYSTEM PERMEASE PROTEIN MALG"/>
    <property type="match status" value="1"/>
</dbReference>
<keyword evidence="4 11" id="KW-0813">Transport</keyword>
<gene>
    <name evidence="13" type="ORF">R1523_25185</name>
</gene>
<dbReference type="SUPFAM" id="SSF161098">
    <property type="entry name" value="MetI-like"/>
    <property type="match status" value="1"/>
</dbReference>
<keyword evidence="6" id="KW-0762">Sugar transport</keyword>
<keyword evidence="9 11" id="KW-0472">Membrane</keyword>
<evidence type="ECO:0000256" key="7">
    <source>
        <dbReference type="ARBA" id="ARBA00022692"/>
    </source>
</evidence>
<dbReference type="Gene3D" id="1.10.3720.10">
    <property type="entry name" value="MetI-like"/>
    <property type="match status" value="1"/>
</dbReference>
<keyword evidence="7 11" id="KW-0812">Transmembrane</keyword>
<keyword evidence="8 11" id="KW-1133">Transmembrane helix</keyword>
<keyword evidence="14" id="KW-1185">Reference proteome</keyword>
<evidence type="ECO:0000256" key="5">
    <source>
        <dbReference type="ARBA" id="ARBA00022475"/>
    </source>
</evidence>
<dbReference type="RefSeq" id="WP_317276806.1">
    <property type="nucleotide sequence ID" value="NZ_JAWJWH010000013.1"/>
</dbReference>
<dbReference type="Proteomes" id="UP001187203">
    <property type="component" value="Unassembled WGS sequence"/>
</dbReference>
<evidence type="ECO:0000256" key="4">
    <source>
        <dbReference type="ARBA" id="ARBA00022448"/>
    </source>
</evidence>
<comment type="function">
    <text evidence="1">Part of the ABC transporter complex MalEFGK involved in maltose/maltodextrin import. Probably responsible for the translocation of the substrate across the membrane.</text>
</comment>
<feature type="transmembrane region" description="Helical" evidence="11">
    <location>
        <begin position="146"/>
        <end position="164"/>
    </location>
</feature>
<organism evidence="13 14">
    <name type="scientific">Rhizobium brockwellii</name>
    <dbReference type="NCBI Taxonomy" id="3019932"/>
    <lineage>
        <taxon>Bacteria</taxon>
        <taxon>Pseudomonadati</taxon>
        <taxon>Pseudomonadota</taxon>
        <taxon>Alphaproteobacteria</taxon>
        <taxon>Hyphomicrobiales</taxon>
        <taxon>Rhizobiaceae</taxon>
        <taxon>Rhizobium/Agrobacterium group</taxon>
        <taxon>Rhizobium</taxon>
    </lineage>
</organism>
<dbReference type="Pfam" id="PF00528">
    <property type="entry name" value="BPD_transp_1"/>
    <property type="match status" value="1"/>
</dbReference>
<accession>A0ABU3YSJ4</accession>
<dbReference type="EMBL" id="JAWJWI010000014">
    <property type="protein sequence ID" value="MDV4188795.1"/>
    <property type="molecule type" value="Genomic_DNA"/>
</dbReference>
<dbReference type="InterPro" id="IPR000515">
    <property type="entry name" value="MetI-like"/>
</dbReference>
<evidence type="ECO:0000256" key="2">
    <source>
        <dbReference type="ARBA" id="ARBA00004651"/>
    </source>
</evidence>
<reference evidence="14" key="1">
    <citation type="journal article" date="2023" name="Int. J. Mol. Sci.">
        <title>Genomic and Metabolic Characterization of Plant Growth-Promoting Rhizobacteria Isolated from Nodules of Clovers Grown in Non-Farmed Soil.</title>
        <authorList>
            <person name="Wojcik M."/>
            <person name="Koper P."/>
            <person name="Zebracki K."/>
            <person name="Marczak M."/>
            <person name="Mazur A."/>
        </authorList>
    </citation>
    <scope>NUCLEOTIDE SEQUENCE [LARGE SCALE GENOMIC DNA]</scope>
    <source>
        <strain evidence="14">KB12</strain>
    </source>
</reference>
<evidence type="ECO:0000256" key="8">
    <source>
        <dbReference type="ARBA" id="ARBA00022989"/>
    </source>
</evidence>
<evidence type="ECO:0000256" key="10">
    <source>
        <dbReference type="ARBA" id="ARBA00041109"/>
    </source>
</evidence>
<evidence type="ECO:0000256" key="9">
    <source>
        <dbReference type="ARBA" id="ARBA00023136"/>
    </source>
</evidence>
<feature type="transmembrane region" description="Helical" evidence="11">
    <location>
        <begin position="12"/>
        <end position="38"/>
    </location>
</feature>
<evidence type="ECO:0000313" key="13">
    <source>
        <dbReference type="EMBL" id="MDV4188795.1"/>
    </source>
</evidence>
<keyword evidence="5" id="KW-1003">Cell membrane</keyword>
<evidence type="ECO:0000313" key="14">
    <source>
        <dbReference type="Proteomes" id="UP001187203"/>
    </source>
</evidence>
<feature type="transmembrane region" description="Helical" evidence="11">
    <location>
        <begin position="81"/>
        <end position="102"/>
    </location>
</feature>
<dbReference type="CDD" id="cd06261">
    <property type="entry name" value="TM_PBP2"/>
    <property type="match status" value="1"/>
</dbReference>
<proteinExistence type="inferred from homology"/>
<feature type="domain" description="ABC transmembrane type-1" evidence="12">
    <location>
        <begin position="77"/>
        <end position="268"/>
    </location>
</feature>
<sequence>MTIFKTSRGRRLIADILTYAVLVTMTIFCLGPIVWMFLTSLKVEADIVTSQMQYIPRTITFQNYRAIWTQSNFPVLITNSLVVTTITVAICVLTGALAAYAFSRLSFRGRDRLMLSYLLVRMFPAVMVIIPLFVMMRTVGLVDSRFGLALAYTSFLLPLFVWMLKGFFDAAPKELESAARIDGSTRLGAMVRIILPLARNGLVASSVFIAIAAWNEFIFALMLTTGQGSRTWPVGLQLMVGEFQLPWGVLAAGGILSILPVVILFAIVQRAMVQGLTAGAVKG</sequence>
<dbReference type="PROSITE" id="PS50928">
    <property type="entry name" value="ABC_TM1"/>
    <property type="match status" value="1"/>
</dbReference>
<comment type="similarity">
    <text evidence="3">Belongs to the binding-protein-dependent transport system permease family. MalFG subfamily.</text>
</comment>
<dbReference type="InterPro" id="IPR050901">
    <property type="entry name" value="BP-dep_ABC_trans_perm"/>
</dbReference>
<dbReference type="PANTHER" id="PTHR32243">
    <property type="entry name" value="MALTOSE TRANSPORT SYSTEM PERMEASE-RELATED"/>
    <property type="match status" value="1"/>
</dbReference>
<name>A0ABU3YSJ4_9HYPH</name>
<evidence type="ECO:0000256" key="11">
    <source>
        <dbReference type="RuleBase" id="RU363032"/>
    </source>
</evidence>
<dbReference type="InterPro" id="IPR035906">
    <property type="entry name" value="MetI-like_sf"/>
</dbReference>
<comment type="subcellular location">
    <subcellularLocation>
        <location evidence="2 11">Cell membrane</location>
        <topology evidence="2 11">Multi-pass membrane protein</topology>
    </subcellularLocation>
</comment>
<evidence type="ECO:0000259" key="12">
    <source>
        <dbReference type="PROSITE" id="PS50928"/>
    </source>
</evidence>
<feature type="transmembrane region" description="Helical" evidence="11">
    <location>
        <begin position="245"/>
        <end position="268"/>
    </location>
</feature>
<protein>
    <recommendedName>
        <fullName evidence="10">Maltose/maltodextrin transport system permease protein MalG</fullName>
    </recommendedName>
</protein>
<evidence type="ECO:0000256" key="6">
    <source>
        <dbReference type="ARBA" id="ARBA00022597"/>
    </source>
</evidence>
<comment type="caution">
    <text evidence="13">The sequence shown here is derived from an EMBL/GenBank/DDBJ whole genome shotgun (WGS) entry which is preliminary data.</text>
</comment>
<feature type="transmembrane region" description="Helical" evidence="11">
    <location>
        <begin position="202"/>
        <end position="225"/>
    </location>
</feature>
<evidence type="ECO:0000256" key="3">
    <source>
        <dbReference type="ARBA" id="ARBA00009047"/>
    </source>
</evidence>